<dbReference type="SUPFAM" id="SSF56784">
    <property type="entry name" value="HAD-like"/>
    <property type="match status" value="1"/>
</dbReference>
<name>A0ABW7W7K4_9NOCA</name>
<keyword evidence="6" id="KW-0067">ATP-binding</keyword>
<feature type="transmembrane region" description="Helical" evidence="11">
    <location>
        <begin position="72"/>
        <end position="99"/>
    </location>
</feature>
<evidence type="ECO:0000256" key="7">
    <source>
        <dbReference type="ARBA" id="ARBA00022967"/>
    </source>
</evidence>
<dbReference type="PRINTS" id="PR00120">
    <property type="entry name" value="HATPASE"/>
</dbReference>
<keyword evidence="8 11" id="KW-1133">Transmembrane helix</keyword>
<dbReference type="InterPro" id="IPR006068">
    <property type="entry name" value="ATPase_P-typ_cation-transptr_C"/>
</dbReference>
<organism evidence="13 14">
    <name type="scientific">Nocardia beijingensis</name>
    <dbReference type="NCBI Taxonomy" id="95162"/>
    <lineage>
        <taxon>Bacteria</taxon>
        <taxon>Bacillati</taxon>
        <taxon>Actinomycetota</taxon>
        <taxon>Actinomycetes</taxon>
        <taxon>Mycobacteriales</taxon>
        <taxon>Nocardiaceae</taxon>
        <taxon>Nocardia</taxon>
    </lineage>
</organism>
<gene>
    <name evidence="13" type="ORF">ACH47G_00600</name>
</gene>
<comment type="similarity">
    <text evidence="2">Belongs to the cation transport ATPase (P-type) (TC 3.A.3) family. Type IIA subfamily.</text>
</comment>
<dbReference type="SUPFAM" id="SSF81660">
    <property type="entry name" value="Metal cation-transporting ATPase, ATP-binding domain N"/>
    <property type="match status" value="1"/>
</dbReference>
<evidence type="ECO:0000313" key="13">
    <source>
        <dbReference type="EMBL" id="MFI2318965.1"/>
    </source>
</evidence>
<dbReference type="SUPFAM" id="SSF81665">
    <property type="entry name" value="Calcium ATPase, transmembrane domain M"/>
    <property type="match status" value="1"/>
</dbReference>
<comment type="subcellular location">
    <subcellularLocation>
        <location evidence="1">Cell membrane</location>
        <topology evidence="1">Multi-pass membrane protein</topology>
    </subcellularLocation>
</comment>
<dbReference type="InterPro" id="IPR004014">
    <property type="entry name" value="ATPase_P-typ_cation-transptr_N"/>
</dbReference>
<dbReference type="PANTHER" id="PTHR43294">
    <property type="entry name" value="SODIUM/POTASSIUM-TRANSPORTING ATPASE SUBUNIT ALPHA"/>
    <property type="match status" value="1"/>
</dbReference>
<keyword evidence="4 11" id="KW-0812">Transmembrane</keyword>
<dbReference type="InterPro" id="IPR044492">
    <property type="entry name" value="P_typ_ATPase_HD_dom"/>
</dbReference>
<feature type="domain" description="Cation-transporting P-type ATPase N-terminal" evidence="12">
    <location>
        <begin position="15"/>
        <end position="86"/>
    </location>
</feature>
<evidence type="ECO:0000259" key="12">
    <source>
        <dbReference type="SMART" id="SM00831"/>
    </source>
</evidence>
<proteinExistence type="inferred from homology"/>
<dbReference type="Pfam" id="PF13246">
    <property type="entry name" value="Cation_ATPase"/>
    <property type="match status" value="1"/>
</dbReference>
<dbReference type="Pfam" id="PF00690">
    <property type="entry name" value="Cation_ATPase_N"/>
    <property type="match status" value="1"/>
</dbReference>
<dbReference type="RefSeq" id="WP_396946152.1">
    <property type="nucleotide sequence ID" value="NZ_JBIRXV010000001.1"/>
</dbReference>
<dbReference type="InterPro" id="IPR023299">
    <property type="entry name" value="ATPase_P-typ_cyto_dom_N"/>
</dbReference>
<keyword evidence="14" id="KW-1185">Reference proteome</keyword>
<dbReference type="Pfam" id="PF00122">
    <property type="entry name" value="E1-E2_ATPase"/>
    <property type="match status" value="1"/>
</dbReference>
<dbReference type="InterPro" id="IPR050510">
    <property type="entry name" value="Cation_transp_ATPase_P-type"/>
</dbReference>
<dbReference type="SUPFAM" id="SSF81653">
    <property type="entry name" value="Calcium ATPase, transduction domain A"/>
    <property type="match status" value="1"/>
</dbReference>
<evidence type="ECO:0000256" key="2">
    <source>
        <dbReference type="ARBA" id="ARBA00005675"/>
    </source>
</evidence>
<dbReference type="PANTHER" id="PTHR43294:SF21">
    <property type="entry name" value="CATION TRANSPORTING ATPASE"/>
    <property type="match status" value="1"/>
</dbReference>
<feature type="transmembrane region" description="Helical" evidence="11">
    <location>
        <begin position="869"/>
        <end position="893"/>
    </location>
</feature>
<keyword evidence="3" id="KW-1003">Cell membrane</keyword>
<dbReference type="NCBIfam" id="TIGR01494">
    <property type="entry name" value="ATPase_P-type"/>
    <property type="match status" value="2"/>
</dbReference>
<dbReference type="InterPro" id="IPR018303">
    <property type="entry name" value="ATPase_P-typ_P_site"/>
</dbReference>
<dbReference type="InterPro" id="IPR023214">
    <property type="entry name" value="HAD_sf"/>
</dbReference>
<dbReference type="Gene3D" id="3.40.1110.10">
    <property type="entry name" value="Calcium-transporting ATPase, cytoplasmic domain N"/>
    <property type="match status" value="1"/>
</dbReference>
<evidence type="ECO:0000256" key="3">
    <source>
        <dbReference type="ARBA" id="ARBA00022475"/>
    </source>
</evidence>
<reference evidence="13 14" key="1">
    <citation type="submission" date="2024-10" db="EMBL/GenBank/DDBJ databases">
        <title>The Natural Products Discovery Center: Release of the First 8490 Sequenced Strains for Exploring Actinobacteria Biosynthetic Diversity.</title>
        <authorList>
            <person name="Kalkreuter E."/>
            <person name="Kautsar S.A."/>
            <person name="Yang D."/>
            <person name="Bader C.D."/>
            <person name="Teijaro C.N."/>
            <person name="Fluegel L."/>
            <person name="Davis C.M."/>
            <person name="Simpson J.R."/>
            <person name="Lauterbach L."/>
            <person name="Steele A.D."/>
            <person name="Gui C."/>
            <person name="Meng S."/>
            <person name="Li G."/>
            <person name="Viehrig K."/>
            <person name="Ye F."/>
            <person name="Su P."/>
            <person name="Kiefer A.F."/>
            <person name="Nichols A."/>
            <person name="Cepeda A.J."/>
            <person name="Yan W."/>
            <person name="Fan B."/>
            <person name="Jiang Y."/>
            <person name="Adhikari A."/>
            <person name="Zheng C.-J."/>
            <person name="Schuster L."/>
            <person name="Cowan T.M."/>
            <person name="Smanski M.J."/>
            <person name="Chevrette M.G."/>
            <person name="De Carvalho L.P.S."/>
            <person name="Shen B."/>
        </authorList>
    </citation>
    <scope>NUCLEOTIDE SEQUENCE [LARGE SCALE GENOMIC DNA]</scope>
    <source>
        <strain evidence="13 14">NPDC019626</strain>
    </source>
</reference>
<dbReference type="SFLD" id="SFLDG00002">
    <property type="entry name" value="C1.7:_P-type_atpase_like"/>
    <property type="match status" value="1"/>
</dbReference>
<dbReference type="Pfam" id="PF00689">
    <property type="entry name" value="Cation_ATPase_C"/>
    <property type="match status" value="1"/>
</dbReference>
<dbReference type="SFLD" id="SFLDS00003">
    <property type="entry name" value="Haloacid_Dehalogenase"/>
    <property type="match status" value="1"/>
</dbReference>
<evidence type="ECO:0000256" key="11">
    <source>
        <dbReference type="SAM" id="Phobius"/>
    </source>
</evidence>
<dbReference type="Pfam" id="PF08282">
    <property type="entry name" value="Hydrolase_3"/>
    <property type="match status" value="1"/>
</dbReference>
<dbReference type="InterPro" id="IPR008250">
    <property type="entry name" value="ATPase_P-typ_transduc_dom_A_sf"/>
</dbReference>
<evidence type="ECO:0000256" key="9">
    <source>
        <dbReference type="ARBA" id="ARBA00023136"/>
    </source>
</evidence>
<evidence type="ECO:0000313" key="14">
    <source>
        <dbReference type="Proteomes" id="UP001611450"/>
    </source>
</evidence>
<comment type="caution">
    <text evidence="13">The sequence shown here is derived from an EMBL/GenBank/DDBJ whole genome shotgun (WGS) entry which is preliminary data.</text>
</comment>
<feature type="transmembrane region" description="Helical" evidence="11">
    <location>
        <begin position="761"/>
        <end position="786"/>
    </location>
</feature>
<feature type="transmembrane region" description="Helical" evidence="11">
    <location>
        <begin position="845"/>
        <end position="863"/>
    </location>
</feature>
<dbReference type="InterPro" id="IPR059000">
    <property type="entry name" value="ATPase_P-type_domA"/>
</dbReference>
<dbReference type="PROSITE" id="PS00154">
    <property type="entry name" value="ATPASE_E1_E2"/>
    <property type="match status" value="1"/>
</dbReference>
<dbReference type="SMART" id="SM00831">
    <property type="entry name" value="Cation_ATPase_N"/>
    <property type="match status" value="1"/>
</dbReference>
<dbReference type="InterPro" id="IPR023298">
    <property type="entry name" value="ATPase_P-typ_TM_dom_sf"/>
</dbReference>
<evidence type="ECO:0000256" key="4">
    <source>
        <dbReference type="ARBA" id="ARBA00022692"/>
    </source>
</evidence>
<sequence length="906" mass="97002">MTGLVEAETGLRIDPTERIDLLLRDLRGSRSGLTTREAERRLIHYGPNVLRRRGRRSPLRELARQFSHPLALLLWAAAGLAAAVGIVPVAIAIVVVIMINAGFAFAQERHAEQAVEALAAYLPMRTKVVRDGQVAEVEATGVVPGDVLVVTEGDRICADGRLLDGGIEVDLSELTGESMPVYRSADAVDAGVPRAQARELVFSGTSCTEGEARAIVFATGMHTELGRIAALSERVERDESPLEHQVRRVAWLIALISVLLAAAFIPVAMLGAGLSPVNSVVFAVGLLVGNVPEGLLPVITLALAIGVRDLARRGAVVKRLSAVETLGSTDVICTDKTGTLTENRMRVVVIETATGSHDPDATFGKRDATLSRVSEAMVACNNARLTDAGSPVGDPTELALLAAAAALHKQGLIGQRERFRQRLFHFDPIRKRMSTVDADETGRLRVHAKGAPESLLPLCTAELGADGSIRPLSEQRRAQLDERVDSRAKQGLRMLAVAERDLGASAAPQDRDQAEKDLVLLGVVAMEDPPRPGVAEAVRLCHAAGIRIIVITGDHGLTAGAVADRLGITRGRPKVISGTELDRMSEAELDRLLAGPTELIFARSSPEAKLRIADALRAAGHVVAMTGDGVNDAPALRRADIGVAMGRSGTDVAREAATMVLTDDNFATIAAAIQAGRRVYDNIRKFICYIFAHTTPEVTPLLVFALSGGAIPLPLTVMQLLAFDVGTETLPALALGREAAEPGLMHRPPRKRSESVIRTPMLLRAWLFLGVIAAVLAMAGFFFVLLRGGWHPGDPTGPGTPLHHTYQQATTMTFFGMVAGQIGTAFAARTDRASLRSIGVLSNRLLLWGIGFELALAAVIIYLPVLQNLLGTAALTPAMLAFTLPYPFIVWGADELRRWLLRRRRQ</sequence>
<keyword evidence="5" id="KW-0547">Nucleotide-binding</keyword>
<accession>A0ABW7W7K4</accession>
<feature type="transmembrane region" description="Helical" evidence="11">
    <location>
        <begin position="249"/>
        <end position="274"/>
    </location>
</feature>
<dbReference type="SFLD" id="SFLDF00027">
    <property type="entry name" value="p-type_atpase"/>
    <property type="match status" value="1"/>
</dbReference>
<dbReference type="InterPro" id="IPR001757">
    <property type="entry name" value="P_typ_ATPase"/>
</dbReference>
<dbReference type="EMBL" id="JBIRXV010000001">
    <property type="protein sequence ID" value="MFI2318965.1"/>
    <property type="molecule type" value="Genomic_DNA"/>
</dbReference>
<protein>
    <submittedName>
        <fullName evidence="13">Cation-translocating P-type ATPase</fullName>
    </submittedName>
</protein>
<dbReference type="InterPro" id="IPR036412">
    <property type="entry name" value="HAD-like_sf"/>
</dbReference>
<keyword evidence="7" id="KW-1278">Translocase</keyword>
<keyword evidence="9 11" id="KW-0472">Membrane</keyword>
<dbReference type="Gene3D" id="1.20.1110.10">
    <property type="entry name" value="Calcium-transporting ATPase, transmembrane domain"/>
    <property type="match status" value="1"/>
</dbReference>
<dbReference type="PRINTS" id="PR00119">
    <property type="entry name" value="CATATPASE"/>
</dbReference>
<comment type="catalytic activity">
    <reaction evidence="10">
        <text>ATP + H2O = ADP + phosphate + H(+)</text>
        <dbReference type="Rhea" id="RHEA:13065"/>
        <dbReference type="ChEBI" id="CHEBI:15377"/>
        <dbReference type="ChEBI" id="CHEBI:15378"/>
        <dbReference type="ChEBI" id="CHEBI:30616"/>
        <dbReference type="ChEBI" id="CHEBI:43474"/>
        <dbReference type="ChEBI" id="CHEBI:456216"/>
    </reaction>
</comment>
<evidence type="ECO:0000256" key="8">
    <source>
        <dbReference type="ARBA" id="ARBA00022989"/>
    </source>
</evidence>
<evidence type="ECO:0000256" key="6">
    <source>
        <dbReference type="ARBA" id="ARBA00022840"/>
    </source>
</evidence>
<dbReference type="Gene3D" id="2.70.150.10">
    <property type="entry name" value="Calcium-transporting ATPase, cytoplasmic transduction domain A"/>
    <property type="match status" value="1"/>
</dbReference>
<evidence type="ECO:0000256" key="10">
    <source>
        <dbReference type="ARBA" id="ARBA00049360"/>
    </source>
</evidence>
<evidence type="ECO:0000256" key="1">
    <source>
        <dbReference type="ARBA" id="ARBA00004651"/>
    </source>
</evidence>
<dbReference type="Gene3D" id="3.40.50.1000">
    <property type="entry name" value="HAD superfamily/HAD-like"/>
    <property type="match status" value="1"/>
</dbReference>
<feature type="transmembrane region" description="Helical" evidence="11">
    <location>
        <begin position="806"/>
        <end position="824"/>
    </location>
</feature>
<evidence type="ECO:0000256" key="5">
    <source>
        <dbReference type="ARBA" id="ARBA00022741"/>
    </source>
</evidence>
<dbReference type="Proteomes" id="UP001611450">
    <property type="component" value="Unassembled WGS sequence"/>
</dbReference>